<keyword evidence="1" id="KW-0808">Transferase</keyword>
<organism evidence="4 5">
    <name type="scientific">Candidatus Gottesmanbacteria bacterium RIFCSPLOWO2_01_FULL_42_22</name>
    <dbReference type="NCBI Taxonomy" id="1798391"/>
    <lineage>
        <taxon>Bacteria</taxon>
        <taxon>Candidatus Gottesmaniibacteriota</taxon>
    </lineage>
</organism>
<dbReference type="Pfam" id="PF00294">
    <property type="entry name" value="PfkB"/>
    <property type="match status" value="1"/>
</dbReference>
<dbReference type="InterPro" id="IPR011611">
    <property type="entry name" value="PfkB_dom"/>
</dbReference>
<keyword evidence="2" id="KW-0418">Kinase</keyword>
<dbReference type="SUPFAM" id="SSF53613">
    <property type="entry name" value="Ribokinase-like"/>
    <property type="match status" value="1"/>
</dbReference>
<proteinExistence type="predicted"/>
<dbReference type="CDD" id="cd01942">
    <property type="entry name" value="ribokinase_group_A"/>
    <property type="match status" value="1"/>
</dbReference>
<feature type="domain" description="Carbohydrate kinase PfkB" evidence="3">
    <location>
        <begin position="34"/>
        <end position="291"/>
    </location>
</feature>
<dbReference type="InterPro" id="IPR029056">
    <property type="entry name" value="Ribokinase-like"/>
</dbReference>
<dbReference type="GO" id="GO:0016301">
    <property type="term" value="F:kinase activity"/>
    <property type="evidence" value="ECO:0007669"/>
    <property type="project" value="UniProtKB-KW"/>
</dbReference>
<dbReference type="EMBL" id="MFJU01000002">
    <property type="protein sequence ID" value="OGG37313.1"/>
    <property type="molecule type" value="Genomic_DNA"/>
</dbReference>
<comment type="caution">
    <text evidence="4">The sequence shown here is derived from an EMBL/GenBank/DDBJ whole genome shotgun (WGS) entry which is preliminary data.</text>
</comment>
<dbReference type="PANTHER" id="PTHR10584">
    <property type="entry name" value="SUGAR KINASE"/>
    <property type="match status" value="1"/>
</dbReference>
<dbReference type="Proteomes" id="UP000176228">
    <property type="component" value="Unassembled WGS sequence"/>
</dbReference>
<evidence type="ECO:0000259" key="3">
    <source>
        <dbReference type="Pfam" id="PF00294"/>
    </source>
</evidence>
<gene>
    <name evidence="4" type="ORF">A2968_00535</name>
</gene>
<accession>A0A1F6BKD4</accession>
<evidence type="ECO:0000313" key="5">
    <source>
        <dbReference type="Proteomes" id="UP000176228"/>
    </source>
</evidence>
<evidence type="ECO:0000313" key="4">
    <source>
        <dbReference type="EMBL" id="OGG37313.1"/>
    </source>
</evidence>
<dbReference type="STRING" id="1798391.A2968_00535"/>
<protein>
    <recommendedName>
        <fullName evidence="3">Carbohydrate kinase PfkB domain-containing protein</fullName>
    </recommendedName>
</protein>
<evidence type="ECO:0000256" key="1">
    <source>
        <dbReference type="ARBA" id="ARBA00022679"/>
    </source>
</evidence>
<dbReference type="InterPro" id="IPR002173">
    <property type="entry name" value="Carboh/pur_kinase_PfkB_CS"/>
</dbReference>
<dbReference type="Gene3D" id="3.40.1190.20">
    <property type="match status" value="1"/>
</dbReference>
<name>A0A1F6BKD4_9BACT</name>
<evidence type="ECO:0000256" key="2">
    <source>
        <dbReference type="ARBA" id="ARBA00022777"/>
    </source>
</evidence>
<dbReference type="AlphaFoldDB" id="A0A1F6BKD4"/>
<dbReference type="PROSITE" id="PS00583">
    <property type="entry name" value="PFKB_KINASES_1"/>
    <property type="match status" value="1"/>
</dbReference>
<dbReference type="PANTHER" id="PTHR10584:SF166">
    <property type="entry name" value="RIBOKINASE"/>
    <property type="match status" value="1"/>
</dbReference>
<dbReference type="PROSITE" id="PS00584">
    <property type="entry name" value="PFKB_KINASES_2"/>
    <property type="match status" value="1"/>
</dbReference>
<sequence length="314" mass="35050">MMVIVSGSLAYDQIMDFPGKFSEHIMPEKLHILNLSFLVDTLRKGFGGTAGNIAYTLSLLGIKVSLLGTVGRDFEPYRQFLEKNKVSTRFVKELDRLQTSSAFGITDSSDNQIWGFYTGADSESDKLSVDGIKEKIDFAVIAPHNPKAMIKFAKEYTNLKIPYLFDPGMQLRWLGKDDILAGFRGARVIIGNDYEIEVMQKKTGIANLHQHYSDMVIITTLGERGSKLSWEREEIVVKSAKVKKAVDPAGAGDAYRAGFLAGYLRNLPLKTCGRIGSVSAAYTVEKYGTTTHNFSLTEFNTRYRKNYPDSLPIE</sequence>
<reference evidence="4 5" key="1">
    <citation type="journal article" date="2016" name="Nat. Commun.">
        <title>Thousands of microbial genomes shed light on interconnected biogeochemical processes in an aquifer system.</title>
        <authorList>
            <person name="Anantharaman K."/>
            <person name="Brown C.T."/>
            <person name="Hug L.A."/>
            <person name="Sharon I."/>
            <person name="Castelle C.J."/>
            <person name="Probst A.J."/>
            <person name="Thomas B.C."/>
            <person name="Singh A."/>
            <person name="Wilkins M.J."/>
            <person name="Karaoz U."/>
            <person name="Brodie E.L."/>
            <person name="Williams K.H."/>
            <person name="Hubbard S.S."/>
            <person name="Banfield J.F."/>
        </authorList>
    </citation>
    <scope>NUCLEOTIDE SEQUENCE [LARGE SCALE GENOMIC DNA]</scope>
</reference>